<evidence type="ECO:0000256" key="1">
    <source>
        <dbReference type="SAM" id="Phobius"/>
    </source>
</evidence>
<dbReference type="AlphaFoldDB" id="A0A1I8A7A6"/>
<dbReference type="WBParaSite" id="L893_g33727.t1">
    <property type="protein sequence ID" value="L893_g33727.t1"/>
    <property type="gene ID" value="L893_g33727"/>
</dbReference>
<protein>
    <submittedName>
        <fullName evidence="3">Secreted protein</fullName>
    </submittedName>
</protein>
<accession>A0A1I8A7A6</accession>
<organism evidence="2 3">
    <name type="scientific">Steinernema glaseri</name>
    <dbReference type="NCBI Taxonomy" id="37863"/>
    <lineage>
        <taxon>Eukaryota</taxon>
        <taxon>Metazoa</taxon>
        <taxon>Ecdysozoa</taxon>
        <taxon>Nematoda</taxon>
        <taxon>Chromadorea</taxon>
        <taxon>Rhabditida</taxon>
        <taxon>Tylenchina</taxon>
        <taxon>Panagrolaimomorpha</taxon>
        <taxon>Strongyloidoidea</taxon>
        <taxon>Steinernematidae</taxon>
        <taxon>Steinernema</taxon>
    </lineage>
</organism>
<feature type="transmembrane region" description="Helical" evidence="1">
    <location>
        <begin position="6"/>
        <end position="29"/>
    </location>
</feature>
<evidence type="ECO:0000313" key="2">
    <source>
        <dbReference type="Proteomes" id="UP000095287"/>
    </source>
</evidence>
<evidence type="ECO:0000313" key="3">
    <source>
        <dbReference type="WBParaSite" id="L893_g33727.t1"/>
    </source>
</evidence>
<sequence length="107" mass="12457">MRWLNVVVWLLYGGRNLLTGWLPGFVYYLPPLSLNHLQERCLLVSRDVTPSPPRFPERNVQNERHFVLLKSLAPEMRRRYANYRASCHGADSWSSRRARSAFGGTIN</sequence>
<name>A0A1I8A7A6_9BILA</name>
<dbReference type="Proteomes" id="UP000095287">
    <property type="component" value="Unplaced"/>
</dbReference>
<keyword evidence="1" id="KW-1133">Transmembrane helix</keyword>
<keyword evidence="1" id="KW-0472">Membrane</keyword>
<proteinExistence type="predicted"/>
<keyword evidence="1" id="KW-0812">Transmembrane</keyword>
<keyword evidence="2" id="KW-1185">Reference proteome</keyword>
<reference evidence="3" key="1">
    <citation type="submission" date="2016-11" db="UniProtKB">
        <authorList>
            <consortium name="WormBaseParasite"/>
        </authorList>
    </citation>
    <scope>IDENTIFICATION</scope>
</reference>